<evidence type="ECO:0000256" key="9">
    <source>
        <dbReference type="PIRSR" id="PIRSR600720-2"/>
    </source>
</evidence>
<protein>
    <recommendedName>
        <fullName evidence="1">peptidylamidoglycolate lyase</fullName>
        <ecNumber evidence="1">4.3.2.5</ecNumber>
    </recommendedName>
</protein>
<dbReference type="OMA" id="NWPTDQH"/>
<feature type="disulfide bond" evidence="10">
    <location>
        <begin position="215"/>
        <end position="235"/>
    </location>
</feature>
<feature type="binding site" evidence="9">
    <location>
        <position position="166"/>
    </location>
    <ligand>
        <name>Zn(2+)</name>
        <dbReference type="ChEBI" id="CHEBI:29105"/>
        <note>catalytic</note>
    </ligand>
</feature>
<dbReference type="GO" id="GO:0016020">
    <property type="term" value="C:membrane"/>
    <property type="evidence" value="ECO:0007669"/>
    <property type="project" value="InterPro"/>
</dbReference>
<evidence type="ECO:0000256" key="7">
    <source>
        <dbReference type="ARBA" id="ARBA00023239"/>
    </source>
</evidence>
<feature type="disulfide bond" evidence="10">
    <location>
        <begin position="274"/>
        <end position="285"/>
    </location>
</feature>
<dbReference type="PANTHER" id="PTHR10680">
    <property type="entry name" value="PEPTIDYL-GLYCINE ALPHA-AMIDATING MONOOXYGENASE"/>
    <property type="match status" value="1"/>
</dbReference>
<feature type="binding site" evidence="9">
    <location>
        <position position="359"/>
    </location>
    <ligand>
        <name>Zn(2+)</name>
        <dbReference type="ChEBI" id="CHEBI:29105"/>
        <note>catalytic</note>
    </ligand>
</feature>
<dbReference type="PROSITE" id="PS51125">
    <property type="entry name" value="NHL"/>
    <property type="match status" value="3"/>
</dbReference>
<evidence type="ECO:0000256" key="10">
    <source>
        <dbReference type="PIRSR" id="PIRSR600720-3"/>
    </source>
</evidence>
<keyword evidence="5 10" id="KW-1015">Disulfide bond</keyword>
<dbReference type="AlphaFoldDB" id="T1JQU2"/>
<dbReference type="EMBL" id="CAEY01000441">
    <property type="status" value="NOT_ANNOTATED_CDS"/>
    <property type="molecule type" value="Genomic_DNA"/>
</dbReference>
<dbReference type="GO" id="GO:0046872">
    <property type="term" value="F:metal ion binding"/>
    <property type="evidence" value="ECO:0007669"/>
    <property type="project" value="UniProtKB-KW"/>
</dbReference>
<dbReference type="PRINTS" id="PR00790">
    <property type="entry name" value="PAMONOXGNASE"/>
</dbReference>
<dbReference type="HOGENOM" id="CLU_037899_6_0_1"/>
<reference evidence="14" key="1">
    <citation type="submission" date="2011-08" db="EMBL/GenBank/DDBJ databases">
        <authorList>
            <person name="Rombauts S."/>
        </authorList>
    </citation>
    <scope>NUCLEOTIDE SEQUENCE</scope>
    <source>
        <strain evidence="14">London</strain>
    </source>
</reference>
<feature type="binding site" evidence="8">
    <location>
        <position position="278"/>
    </location>
    <ligand>
        <name>a protein</name>
        <dbReference type="ChEBI" id="CHEBI:16541"/>
    </ligand>
    <ligandPart>
        <name>C-terminal Xaa-(2S)-2-hydroxyglycine residue</name>
        <dbReference type="ChEBI" id="CHEBI:142768"/>
    </ligandPart>
</feature>
<dbReference type="PANTHER" id="PTHR10680:SF36">
    <property type="entry name" value="PEPTIDYL-ALPHA-HYDROXYGLYCINE ALPHA-AMIDATING LYASE 1"/>
    <property type="match status" value="1"/>
</dbReference>
<dbReference type="EnsemblMetazoa" id="tetur01g04470.1">
    <property type="protein sequence ID" value="tetur01g04470.1"/>
    <property type="gene ID" value="tetur01g04470"/>
</dbReference>
<dbReference type="Pfam" id="PF01436">
    <property type="entry name" value="NHL"/>
    <property type="match status" value="1"/>
</dbReference>
<keyword evidence="4" id="KW-0677">Repeat</keyword>
<dbReference type="Gene3D" id="2.120.10.30">
    <property type="entry name" value="TolB, C-terminal domain"/>
    <property type="match status" value="1"/>
</dbReference>
<evidence type="ECO:0000256" key="4">
    <source>
        <dbReference type="ARBA" id="ARBA00022737"/>
    </source>
</evidence>
<evidence type="ECO:0000313" key="14">
    <source>
        <dbReference type="Proteomes" id="UP000015104"/>
    </source>
</evidence>
<feature type="binding site" evidence="9">
    <location>
        <position position="262"/>
    </location>
    <ligand>
        <name>Zn(2+)</name>
        <dbReference type="ChEBI" id="CHEBI:29105"/>
        <note>catalytic</note>
    </ligand>
</feature>
<keyword evidence="6" id="KW-0325">Glycoprotein</keyword>
<evidence type="ECO:0000256" key="11">
    <source>
        <dbReference type="PROSITE-ProRule" id="PRU00504"/>
    </source>
</evidence>
<feature type="repeat" description="NHL" evidence="11">
    <location>
        <begin position="151"/>
        <end position="192"/>
    </location>
</feature>
<dbReference type="KEGG" id="tut:107362202"/>
<dbReference type="SUPFAM" id="SSF101898">
    <property type="entry name" value="NHL repeat"/>
    <property type="match status" value="1"/>
</dbReference>
<reference evidence="13" key="2">
    <citation type="submission" date="2015-06" db="UniProtKB">
        <authorList>
            <consortium name="EnsemblMetazoa"/>
        </authorList>
    </citation>
    <scope>IDENTIFICATION</scope>
</reference>
<dbReference type="GO" id="GO:0004598">
    <property type="term" value="F:peptidylamidoglycolate lyase activity"/>
    <property type="evidence" value="ECO:0007669"/>
    <property type="project" value="UniProtKB-EC"/>
</dbReference>
<organism evidence="13 14">
    <name type="scientific">Tetranychus urticae</name>
    <name type="common">Two-spotted spider mite</name>
    <dbReference type="NCBI Taxonomy" id="32264"/>
    <lineage>
        <taxon>Eukaryota</taxon>
        <taxon>Metazoa</taxon>
        <taxon>Ecdysozoa</taxon>
        <taxon>Arthropoda</taxon>
        <taxon>Chelicerata</taxon>
        <taxon>Arachnida</taxon>
        <taxon>Acari</taxon>
        <taxon>Acariformes</taxon>
        <taxon>Trombidiformes</taxon>
        <taxon>Prostigmata</taxon>
        <taxon>Eleutherengona</taxon>
        <taxon>Raphignathae</taxon>
        <taxon>Tetranychoidea</taxon>
        <taxon>Tetranychidae</taxon>
        <taxon>Tetranychus</taxon>
    </lineage>
</organism>
<evidence type="ECO:0000256" key="12">
    <source>
        <dbReference type="SAM" id="SignalP"/>
    </source>
</evidence>
<evidence type="ECO:0000256" key="1">
    <source>
        <dbReference type="ARBA" id="ARBA00012343"/>
    </source>
</evidence>
<keyword evidence="9" id="KW-0106">Calcium</keyword>
<evidence type="ECO:0000313" key="13">
    <source>
        <dbReference type="EnsemblMetazoa" id="tetur01g04470.1"/>
    </source>
</evidence>
<evidence type="ECO:0000256" key="2">
    <source>
        <dbReference type="ARBA" id="ARBA00022723"/>
    </source>
</evidence>
<comment type="cofactor">
    <cofactor evidence="9">
        <name>Zn(2+)</name>
        <dbReference type="ChEBI" id="CHEBI:29105"/>
    </cofactor>
    <text evidence="9">Binds one Zn(2+) ion per subunit.</text>
</comment>
<evidence type="ECO:0000256" key="6">
    <source>
        <dbReference type="ARBA" id="ARBA00023180"/>
    </source>
</evidence>
<dbReference type="InterPro" id="IPR001258">
    <property type="entry name" value="NHL_repeat"/>
</dbReference>
<accession>T1JQU2</accession>
<gene>
    <name evidence="13" type="primary">107362202</name>
</gene>
<keyword evidence="14" id="KW-1185">Reference proteome</keyword>
<dbReference type="STRING" id="32264.T1JQU2"/>
<feature type="signal peptide" evidence="12">
    <location>
        <begin position="1"/>
        <end position="28"/>
    </location>
</feature>
<feature type="binding site" evidence="9">
    <location>
        <position position="360"/>
    </location>
    <ligand>
        <name>Ca(2+)</name>
        <dbReference type="ChEBI" id="CHEBI:29108"/>
        <note>structural</note>
    </ligand>
</feature>
<evidence type="ECO:0000256" key="3">
    <source>
        <dbReference type="ARBA" id="ARBA00022729"/>
    </source>
</evidence>
<feature type="repeat" description="NHL" evidence="11">
    <location>
        <begin position="246"/>
        <end position="289"/>
    </location>
</feature>
<dbReference type="InterPro" id="IPR011042">
    <property type="entry name" value="6-blade_b-propeller_TolB-like"/>
</dbReference>
<keyword evidence="3 12" id="KW-0732">Signal</keyword>
<proteinExistence type="predicted"/>
<evidence type="ECO:0000256" key="5">
    <source>
        <dbReference type="ARBA" id="ARBA00023157"/>
    </source>
</evidence>
<dbReference type="OrthoDB" id="10018185at2759"/>
<feature type="binding site" evidence="8">
    <location>
        <position position="234"/>
    </location>
    <ligand>
        <name>a protein</name>
        <dbReference type="ChEBI" id="CHEBI:16541"/>
    </ligand>
    <ligandPart>
        <name>C-terminal Xaa-(2S)-2-hydroxyglycine residue</name>
        <dbReference type="ChEBI" id="CHEBI:142768"/>
    </ligandPart>
</feature>
<feature type="binding site" evidence="8">
    <location>
        <position position="114"/>
    </location>
    <ligand>
        <name>a protein</name>
        <dbReference type="ChEBI" id="CHEBI:16541"/>
    </ligand>
    <ligandPart>
        <name>C-terminal Xaa-(2S)-2-hydroxyglycine residue</name>
        <dbReference type="ChEBI" id="CHEBI:142768"/>
    </ligandPart>
</feature>
<dbReference type="GO" id="GO:0006518">
    <property type="term" value="P:peptide metabolic process"/>
    <property type="evidence" value="ECO:0007669"/>
    <property type="project" value="InterPro"/>
</dbReference>
<keyword evidence="9" id="KW-0862">Zinc</keyword>
<name>T1JQU2_TETUR</name>
<dbReference type="InterPro" id="IPR000720">
    <property type="entry name" value="PHM/PAL"/>
</dbReference>
<feature type="chain" id="PRO_5004580550" description="peptidylamidoglycolate lyase" evidence="12">
    <location>
        <begin position="29"/>
        <end position="387"/>
    </location>
</feature>
<dbReference type="Proteomes" id="UP000015104">
    <property type="component" value="Unassembled WGS sequence"/>
</dbReference>
<dbReference type="eggNOG" id="KOG3567">
    <property type="taxonomic scope" value="Eukaryota"/>
</dbReference>
<sequence length="387" mass="43492">MVNQSGNILISLLLFSCLIANLIKPSEGAYYGYNQNLQDLVDNEDLIGGYEAGILSQKSLQEIGNLRDDNSAWEPEFPRLTEDSDWLKHDFLNNLGQVAGISSHKNDTLYIFHRGNHIWDHRTFDLNEHYKHIGNGPIPNDTVVVVDTKTGKVIKSWGANKFYLPHGISLDKEGNIWLTDVALQQVFRFKKDDLDKPDLILGQPFQPGHDFHHFCLPTDVAVASSGLVYISDGYCNRRILIVSPSGTVLDEIGIKDNLFIPHSLVLLEEENLICVADRENRRILCYTAGLDDRSRPGILTFNVNHPRLNRVFAVDHVGDVLFALSVPDDESQSEGVTLDLATERIIDTWKPASGFGQPHDITVSLDKKSLFVSDIDPKSPKIYKFNM</sequence>
<dbReference type="CDD" id="cd14958">
    <property type="entry name" value="NHL_PAL_like"/>
    <property type="match status" value="1"/>
</dbReference>
<dbReference type="GO" id="GO:0005576">
    <property type="term" value="C:extracellular region"/>
    <property type="evidence" value="ECO:0007669"/>
    <property type="project" value="TreeGrafter"/>
</dbReference>
<dbReference type="EC" id="4.3.2.5" evidence="1"/>
<keyword evidence="2 9" id="KW-0479">Metal-binding</keyword>
<feature type="repeat" description="NHL" evidence="11">
    <location>
        <begin position="201"/>
        <end position="245"/>
    </location>
</feature>
<keyword evidence="7" id="KW-0456">Lyase</keyword>
<evidence type="ECO:0000256" key="8">
    <source>
        <dbReference type="PIRSR" id="PIRSR600720-1"/>
    </source>
</evidence>